<evidence type="ECO:0000313" key="4">
    <source>
        <dbReference type="Proteomes" id="UP000319424"/>
    </source>
</evidence>
<dbReference type="FunFam" id="2.40.50.100:FF:000003">
    <property type="entry name" value="Acetyl-CoA carboxylase biotin carboxyl carrier protein"/>
    <property type="match status" value="1"/>
</dbReference>
<comment type="caution">
    <text evidence="3">The sequence shown here is derived from an EMBL/GenBank/DDBJ whole genome shotgun (WGS) entry which is preliminary data.</text>
</comment>
<protein>
    <submittedName>
        <fullName evidence="3">Acetyl-CoA carboxylase biotin carboxyl carrier protein subunit</fullName>
    </submittedName>
</protein>
<dbReference type="SUPFAM" id="SSF51230">
    <property type="entry name" value="Single hybrid motif"/>
    <property type="match status" value="1"/>
</dbReference>
<dbReference type="PANTHER" id="PTHR45266:SF3">
    <property type="entry name" value="OXALOACETATE DECARBOXYLASE ALPHA CHAIN"/>
    <property type="match status" value="1"/>
</dbReference>
<proteinExistence type="predicted"/>
<evidence type="ECO:0000259" key="2">
    <source>
        <dbReference type="PROSITE" id="PS50968"/>
    </source>
</evidence>
<name>A0A552V244_9FIRM</name>
<keyword evidence="1" id="KW-0092">Biotin</keyword>
<dbReference type="InterPro" id="IPR011053">
    <property type="entry name" value="Single_hybrid_motif"/>
</dbReference>
<dbReference type="OrthoDB" id="9812676at2"/>
<dbReference type="AlphaFoldDB" id="A0A552V244"/>
<sequence>MRYVVNVNGKQYDVEVEKLGGTYQSLTRTTSYMQQVAPAAPAPAPVAAAPVAPVAAPAPAPAPAAAAPAGDSDVVSPMPGKIFKILVNPGDAVTEAQPVIILEAMKMENEIVAPSAGTIDKILVNIGDMVNTDDVLVTMK</sequence>
<organism evidence="3 4">
    <name type="scientific">Criibacterium bergeronii</name>
    <dbReference type="NCBI Taxonomy" id="1871336"/>
    <lineage>
        <taxon>Bacteria</taxon>
        <taxon>Bacillati</taxon>
        <taxon>Bacillota</taxon>
        <taxon>Clostridia</taxon>
        <taxon>Peptostreptococcales</taxon>
        <taxon>Filifactoraceae</taxon>
        <taxon>Criibacterium</taxon>
    </lineage>
</organism>
<dbReference type="Proteomes" id="UP000319424">
    <property type="component" value="Unassembled WGS sequence"/>
</dbReference>
<dbReference type="PANTHER" id="PTHR45266">
    <property type="entry name" value="OXALOACETATE DECARBOXYLASE ALPHA CHAIN"/>
    <property type="match status" value="1"/>
</dbReference>
<evidence type="ECO:0000313" key="3">
    <source>
        <dbReference type="EMBL" id="TRW24528.1"/>
    </source>
</evidence>
<dbReference type="InterPro" id="IPR000089">
    <property type="entry name" value="Biotin_lipoyl"/>
</dbReference>
<accession>A0A552V244</accession>
<gene>
    <name evidence="3" type="ORF">FL857_08525</name>
</gene>
<reference evidence="3 4" key="1">
    <citation type="submission" date="2019-07" db="EMBL/GenBank/DDBJ databases">
        <title>Criibacterium bergeronii gen. nov., sp. nov. isolated from human clinical samples.</title>
        <authorList>
            <person name="Maheux A.F."/>
            <person name="Boudreau D.K."/>
            <person name="Berube E."/>
            <person name="Brodeur S."/>
            <person name="Bernard K.A."/>
            <person name="Abed J.Y."/>
            <person name="Ducrey E."/>
            <person name="Guay E.F."/>
            <person name="Raymond F."/>
            <person name="Corbeil J."/>
            <person name="Domingo M.-C."/>
            <person name="Roy P.H."/>
            <person name="Boissinot M."/>
            <person name="Tocheva E.I."/>
            <person name="Omar R.F."/>
        </authorList>
    </citation>
    <scope>NUCLEOTIDE SEQUENCE [LARGE SCALE GENOMIC DNA]</scope>
    <source>
        <strain evidence="3 4">CCRI-24246</strain>
    </source>
</reference>
<dbReference type="RefSeq" id="WP_144398482.1">
    <property type="nucleotide sequence ID" value="NZ_VJXW01000013.1"/>
</dbReference>
<dbReference type="Pfam" id="PF00364">
    <property type="entry name" value="Biotin_lipoyl"/>
    <property type="match status" value="1"/>
</dbReference>
<dbReference type="EMBL" id="VJXW01000013">
    <property type="protein sequence ID" value="TRW24528.1"/>
    <property type="molecule type" value="Genomic_DNA"/>
</dbReference>
<dbReference type="InterPro" id="IPR050709">
    <property type="entry name" value="Biotin_Carboxyl_Carrier/Decarb"/>
</dbReference>
<feature type="domain" description="Lipoyl-binding" evidence="2">
    <location>
        <begin position="66"/>
        <end position="140"/>
    </location>
</feature>
<dbReference type="Gene3D" id="2.40.50.100">
    <property type="match status" value="1"/>
</dbReference>
<dbReference type="CDD" id="cd06850">
    <property type="entry name" value="biotinyl_domain"/>
    <property type="match status" value="1"/>
</dbReference>
<dbReference type="PROSITE" id="PS50968">
    <property type="entry name" value="BIOTINYL_LIPOYL"/>
    <property type="match status" value="1"/>
</dbReference>
<evidence type="ECO:0000256" key="1">
    <source>
        <dbReference type="ARBA" id="ARBA00023267"/>
    </source>
</evidence>